<evidence type="ECO:0000256" key="3">
    <source>
        <dbReference type="SAM" id="SignalP"/>
    </source>
</evidence>
<accession>A0A2Z5QW86</accession>
<dbReference type="EMBL" id="AP017895">
    <property type="protein sequence ID" value="BAV86675.1"/>
    <property type="molecule type" value="Genomic_DNA"/>
</dbReference>
<keyword evidence="2" id="KW-0472">Membrane</keyword>
<sequence>MKNSIFSINTGQKVISAALSAALLVSAGGVAHADPSPAAASSRPSGDNLSKEQKALQQTLSPEQPVGTGRTEISSGHVDMGPRFTDGKFQLMIHDDHAATPIWRSVDDVLYRGSDAALRQVPDDDRYSFVGARPGEQVYVIPQTETKGVVWPGWTTQDPGLVQKTPRGVTLTLEQVQGPGQFTLYLENGNFSKPQVLWDSSKHEPQDIWVEKNTHTHANWVFTKPGAYLLKVTARAELADGSVVSDTRYMKFAIGDSVTADEVYALAQQATDQAPAGESEGAHSAAASDSPGASSGGFPVLPVALGAGAVAVLAAAGLVMMRRNKAAQAQAERITASGKGTRDE</sequence>
<evidence type="ECO:0008006" key="6">
    <source>
        <dbReference type="Google" id="ProtNLM"/>
    </source>
</evidence>
<organism evidence="4 5">
    <name type="scientific">Rothia aeria</name>
    <dbReference type="NCBI Taxonomy" id="172042"/>
    <lineage>
        <taxon>Bacteria</taxon>
        <taxon>Bacillati</taxon>
        <taxon>Actinomycetota</taxon>
        <taxon>Actinomycetes</taxon>
        <taxon>Micrococcales</taxon>
        <taxon>Micrococcaceae</taxon>
        <taxon>Rothia</taxon>
    </lineage>
</organism>
<dbReference type="KEGG" id="raj:RA11412_0376"/>
<dbReference type="NCBIfam" id="TIGR03769">
    <property type="entry name" value="P_ac_wall_RPT"/>
    <property type="match status" value="1"/>
</dbReference>
<dbReference type="AlphaFoldDB" id="A0A2Z5QW86"/>
<dbReference type="RefSeq" id="WP_128087222.1">
    <property type="nucleotide sequence ID" value="NZ_CP068102.1"/>
</dbReference>
<reference evidence="4 5" key="1">
    <citation type="submission" date="2016-10" db="EMBL/GenBank/DDBJ databases">
        <title>Genome sequence of Rothia aeria strain JCM11412.</title>
        <authorList>
            <person name="Nambu T."/>
        </authorList>
    </citation>
    <scope>NUCLEOTIDE SEQUENCE [LARGE SCALE GENOMIC DNA]</scope>
    <source>
        <strain evidence="4 5">JCM 11412</strain>
    </source>
</reference>
<keyword evidence="2" id="KW-1133">Transmembrane helix</keyword>
<feature type="transmembrane region" description="Helical" evidence="2">
    <location>
        <begin position="300"/>
        <end position="320"/>
    </location>
</feature>
<dbReference type="NCBIfam" id="NF038134">
    <property type="entry name" value="choice_anch_M"/>
    <property type="match status" value="1"/>
</dbReference>
<gene>
    <name evidence="4" type="ORF">RA11412_0376</name>
</gene>
<evidence type="ECO:0000256" key="2">
    <source>
        <dbReference type="SAM" id="Phobius"/>
    </source>
</evidence>
<feature type="compositionally biased region" description="Low complexity" evidence="1">
    <location>
        <begin position="33"/>
        <end position="45"/>
    </location>
</feature>
<keyword evidence="3" id="KW-0732">Signal</keyword>
<dbReference type="GeneID" id="93861932"/>
<evidence type="ECO:0000313" key="5">
    <source>
        <dbReference type="Proteomes" id="UP000250241"/>
    </source>
</evidence>
<proteinExistence type="predicted"/>
<dbReference type="Proteomes" id="UP000250241">
    <property type="component" value="Chromosome"/>
</dbReference>
<feature type="compositionally biased region" description="Low complexity" evidence="1">
    <location>
        <begin position="274"/>
        <end position="293"/>
    </location>
</feature>
<evidence type="ECO:0000256" key="1">
    <source>
        <dbReference type="SAM" id="MobiDB-lite"/>
    </source>
</evidence>
<feature type="region of interest" description="Disordered" evidence="1">
    <location>
        <begin position="33"/>
        <end position="80"/>
    </location>
</feature>
<feature type="chain" id="PRO_5043332769" description="Surface-anchored protein" evidence="3">
    <location>
        <begin position="34"/>
        <end position="344"/>
    </location>
</feature>
<dbReference type="InterPro" id="IPR022435">
    <property type="entry name" value="Surface-anchored_actinobac"/>
</dbReference>
<feature type="region of interest" description="Disordered" evidence="1">
    <location>
        <begin position="270"/>
        <end position="293"/>
    </location>
</feature>
<evidence type="ECO:0000313" key="4">
    <source>
        <dbReference type="EMBL" id="BAV86675.1"/>
    </source>
</evidence>
<feature type="signal peptide" evidence="3">
    <location>
        <begin position="1"/>
        <end position="33"/>
    </location>
</feature>
<keyword evidence="5" id="KW-1185">Reference proteome</keyword>
<protein>
    <recommendedName>
        <fullName evidence="6">Surface-anchored protein</fullName>
    </recommendedName>
</protein>
<keyword evidence="2" id="KW-0812">Transmembrane</keyword>
<name>A0A2Z5QW86_9MICC</name>